<dbReference type="InterPro" id="IPR006150">
    <property type="entry name" value="Cys_repeat_1"/>
</dbReference>
<organism evidence="1 2">
    <name type="scientific">Mesorhabditis spiculigera</name>
    <dbReference type="NCBI Taxonomy" id="96644"/>
    <lineage>
        <taxon>Eukaryota</taxon>
        <taxon>Metazoa</taxon>
        <taxon>Ecdysozoa</taxon>
        <taxon>Nematoda</taxon>
        <taxon>Chromadorea</taxon>
        <taxon>Rhabditida</taxon>
        <taxon>Rhabditina</taxon>
        <taxon>Rhabditomorpha</taxon>
        <taxon>Rhabditoidea</taxon>
        <taxon>Rhabditidae</taxon>
        <taxon>Mesorhabditinae</taxon>
        <taxon>Mesorhabditis</taxon>
    </lineage>
</organism>
<protein>
    <submittedName>
        <fullName evidence="1">Uncharacterized protein</fullName>
    </submittedName>
</protein>
<evidence type="ECO:0000313" key="2">
    <source>
        <dbReference type="Proteomes" id="UP001177023"/>
    </source>
</evidence>
<proteinExistence type="predicted"/>
<dbReference type="Proteomes" id="UP001177023">
    <property type="component" value="Unassembled WGS sequence"/>
</dbReference>
<evidence type="ECO:0000313" key="1">
    <source>
        <dbReference type="EMBL" id="CAJ0558994.1"/>
    </source>
</evidence>
<dbReference type="SMART" id="SM00289">
    <property type="entry name" value="WR1"/>
    <property type="match status" value="1"/>
</dbReference>
<comment type="caution">
    <text evidence="1">The sequence shown here is derived from an EMBL/GenBank/DDBJ whole genome shotgun (WGS) entry which is preliminary data.</text>
</comment>
<gene>
    <name evidence="1" type="ORF">MSPICULIGERA_LOCUS1136</name>
</gene>
<accession>A0AA36C4W1</accession>
<keyword evidence="2" id="KW-1185">Reference proteome</keyword>
<feature type="non-terminal residue" evidence="1">
    <location>
        <position position="1"/>
    </location>
</feature>
<sequence>MQKHLLWRANGEAVQARCDVPGGNVAISAERQAKVVPNRDMPIWSDIFFSSAKHEYFCCSKNVKAKRTFMRRKHDGCERGRALLFPNTQEPVSCEPAKKGRPVGYACLPNISNQMYQCCSIAMSKDNEMMFEEVEIECPSYMTRVEREVNGVIKTFCEKPPAQ</sequence>
<dbReference type="EMBL" id="CATQJA010000294">
    <property type="protein sequence ID" value="CAJ0558994.1"/>
    <property type="molecule type" value="Genomic_DNA"/>
</dbReference>
<dbReference type="AlphaFoldDB" id="A0AA36C4W1"/>
<name>A0AA36C4W1_9BILA</name>
<reference evidence="1" key="1">
    <citation type="submission" date="2023-06" db="EMBL/GenBank/DDBJ databases">
        <authorList>
            <person name="Delattre M."/>
        </authorList>
    </citation>
    <scope>NUCLEOTIDE SEQUENCE</scope>
    <source>
        <strain evidence="1">AF72</strain>
    </source>
</reference>